<name>A0ABQ0YI87_9NOCA</name>
<gene>
    <name evidence="5" type="ORF">RAJCM14343_1503</name>
</gene>
<dbReference type="Pfam" id="PF17482">
    <property type="entry name" value="Phage_sheath_1C"/>
    <property type="match status" value="1"/>
</dbReference>
<evidence type="ECO:0000256" key="2">
    <source>
        <dbReference type="SAM" id="MobiDB-lite"/>
    </source>
</evidence>
<evidence type="ECO:0000259" key="3">
    <source>
        <dbReference type="Pfam" id="PF04984"/>
    </source>
</evidence>
<comment type="caution">
    <text evidence="5">The sequence shown here is derived from an EMBL/GenBank/DDBJ whole genome shotgun (WGS) entry which is preliminary data.</text>
</comment>
<dbReference type="Proteomes" id="UP000325466">
    <property type="component" value="Unassembled WGS sequence"/>
</dbReference>
<feature type="domain" description="Tail sheath protein subtilisin-like" evidence="3">
    <location>
        <begin position="374"/>
        <end position="528"/>
    </location>
</feature>
<feature type="region of interest" description="Disordered" evidence="2">
    <location>
        <begin position="324"/>
        <end position="343"/>
    </location>
</feature>
<proteinExistence type="inferred from homology"/>
<dbReference type="Gene3D" id="3.40.50.11780">
    <property type="match status" value="2"/>
</dbReference>
<dbReference type="PANTHER" id="PTHR35861">
    <property type="match status" value="1"/>
</dbReference>
<reference evidence="5 6" key="1">
    <citation type="journal article" date="2018" name="Biodegradation">
        <title>1,4-Dioxane degradation characteristics of Rhodococcus aetherivorans JCM 14343.</title>
        <authorList>
            <person name="Inoue D."/>
            <person name="Tsunoda T."/>
            <person name="Yamamoto N."/>
            <person name="Ike M."/>
            <person name="Sei K."/>
        </authorList>
    </citation>
    <scope>NUCLEOTIDE SEQUENCE [LARGE SCALE GENOMIC DNA]</scope>
    <source>
        <strain evidence="5 6">JCM 14343</strain>
    </source>
</reference>
<dbReference type="InterPro" id="IPR035089">
    <property type="entry name" value="Phage_sheath_subtilisin"/>
</dbReference>
<sequence length="644" mass="70522">MPEYLAPGVYVEETTYRQKSIEGVSTSTAGFVGPTRFGPTTGQPELLTSFLDFERIYGGIDPLSFGDTTQHNDLAHAVRGFFENGGRRLYVARTFQHPPIPDTGSGALEERFPDAGLFILDDTLSSPGVALRARWPGAAGNFVVTFDVRVGPNILTGTPGGSALSGVLRWDTVLVGNFDASLPVAATLHVVDREFDNALQQERIVLRHGDAEENLPEILASGAKEIRVVTVTVTVGRRGRFMDDQVWENLNPDPRHQSSSLARIFAPPPTDRATALNVPLIIELGELTDGASLVEAMLESLLVTSLPSASTAAELIEHALVVPRRREDPPPTPPRVSFRLTGGSDGARPGAMAYTGDVSGTGEKSGLLAFEDLEDISIIAAPGSSRGGRDESSQSNTIAQLLISHAERMFYRIAVLDAPDAALPTDIRGYRAQFDSKHAALYYPWIKIADPFTEAEITTPPSGFVAGIYARNDIERGVHKAPANEVVRLAIDFELPINKGQQDVLNPEGVNCLRYFEGRGFRVWGARSISSDPEWKYLNLRRYFAFIERSIDRGTQWAVFEPNGSALWANVRRTIDDFLFNEFKSGHLLGDTVEEAYFVKCDRTTMTQNDLDNGRLNCLVGIAPLRPAEFVIFRIGQKTLDFTG</sequence>
<accession>A0ABQ0YI87</accession>
<dbReference type="RefSeq" id="WP_043802074.1">
    <property type="nucleotide sequence ID" value="NZ_BAAAYP010000052.1"/>
</dbReference>
<dbReference type="Pfam" id="PF04984">
    <property type="entry name" value="Phage_sheath_1"/>
    <property type="match status" value="1"/>
</dbReference>
<comment type="similarity">
    <text evidence="1">Belongs to the myoviridae tail sheath protein family.</text>
</comment>
<organism evidence="5 6">
    <name type="scientific">Rhodococcus aetherivorans</name>
    <dbReference type="NCBI Taxonomy" id="191292"/>
    <lineage>
        <taxon>Bacteria</taxon>
        <taxon>Bacillati</taxon>
        <taxon>Actinomycetota</taxon>
        <taxon>Actinomycetes</taxon>
        <taxon>Mycobacteriales</taxon>
        <taxon>Nocardiaceae</taxon>
        <taxon>Rhodococcus</taxon>
    </lineage>
</organism>
<keyword evidence="6" id="KW-1185">Reference proteome</keyword>
<dbReference type="PANTHER" id="PTHR35861:SF1">
    <property type="entry name" value="PHAGE TAIL SHEATH PROTEIN"/>
    <property type="match status" value="1"/>
</dbReference>
<evidence type="ECO:0000256" key="1">
    <source>
        <dbReference type="ARBA" id="ARBA00008005"/>
    </source>
</evidence>
<evidence type="ECO:0000313" key="6">
    <source>
        <dbReference type="Proteomes" id="UP000325466"/>
    </source>
</evidence>
<dbReference type="InterPro" id="IPR020287">
    <property type="entry name" value="Tail_sheath_C"/>
</dbReference>
<dbReference type="EMBL" id="BLAH01000053">
    <property type="protein sequence ID" value="GES36252.1"/>
    <property type="molecule type" value="Genomic_DNA"/>
</dbReference>
<protein>
    <submittedName>
        <fullName evidence="5">Phage tail sheath protein FI</fullName>
    </submittedName>
</protein>
<feature type="domain" description="Tail sheath protein C-terminal" evidence="4">
    <location>
        <begin position="530"/>
        <end position="635"/>
    </location>
</feature>
<evidence type="ECO:0000259" key="4">
    <source>
        <dbReference type="Pfam" id="PF17482"/>
    </source>
</evidence>
<dbReference type="InterPro" id="IPR052042">
    <property type="entry name" value="Tail_sheath_structural"/>
</dbReference>
<evidence type="ECO:0000313" key="5">
    <source>
        <dbReference type="EMBL" id="GES36252.1"/>
    </source>
</evidence>